<dbReference type="PANTHER" id="PTHR12992">
    <property type="entry name" value="NUDIX HYDROLASE"/>
    <property type="match status" value="1"/>
</dbReference>
<name>A0A560WDL3_9MICO</name>
<dbReference type="Proteomes" id="UP000315628">
    <property type="component" value="Unassembled WGS sequence"/>
</dbReference>
<evidence type="ECO:0000256" key="4">
    <source>
        <dbReference type="ARBA" id="ARBA00022801"/>
    </source>
</evidence>
<dbReference type="InterPro" id="IPR020084">
    <property type="entry name" value="NUDIX_hydrolase_CS"/>
</dbReference>
<comment type="caution">
    <text evidence="8">The sequence shown here is derived from an EMBL/GenBank/DDBJ whole genome shotgun (WGS) entry which is preliminary data.</text>
</comment>
<dbReference type="PROSITE" id="PS51462">
    <property type="entry name" value="NUDIX"/>
    <property type="match status" value="1"/>
</dbReference>
<reference evidence="8 9" key="1">
    <citation type="submission" date="2019-06" db="EMBL/GenBank/DDBJ databases">
        <title>Sequencing the genomes of 1000 actinobacteria strains.</title>
        <authorList>
            <person name="Klenk H.-P."/>
        </authorList>
    </citation>
    <scope>NUCLEOTIDE SEQUENCE [LARGE SCALE GENOMIC DNA]</scope>
    <source>
        <strain evidence="8 9">DSM 18935</strain>
    </source>
</reference>
<dbReference type="PANTHER" id="PTHR12992:SF11">
    <property type="entry name" value="MITOCHONDRIAL COENZYME A DIPHOSPHATASE NUDT8"/>
    <property type="match status" value="1"/>
</dbReference>
<evidence type="ECO:0000259" key="7">
    <source>
        <dbReference type="PROSITE" id="PS51462"/>
    </source>
</evidence>
<dbReference type="OrthoDB" id="9802805at2"/>
<dbReference type="SUPFAM" id="SSF55811">
    <property type="entry name" value="Nudix"/>
    <property type="match status" value="1"/>
</dbReference>
<keyword evidence="9" id="KW-1185">Reference proteome</keyword>
<dbReference type="GO" id="GO:0046872">
    <property type="term" value="F:metal ion binding"/>
    <property type="evidence" value="ECO:0007669"/>
    <property type="project" value="UniProtKB-KW"/>
</dbReference>
<evidence type="ECO:0000256" key="3">
    <source>
        <dbReference type="ARBA" id="ARBA00022723"/>
    </source>
</evidence>
<evidence type="ECO:0000313" key="9">
    <source>
        <dbReference type="Proteomes" id="UP000315628"/>
    </source>
</evidence>
<comment type="cofactor">
    <cofactor evidence="2">
        <name>Mg(2+)</name>
        <dbReference type="ChEBI" id="CHEBI:18420"/>
    </cofactor>
</comment>
<evidence type="ECO:0000256" key="1">
    <source>
        <dbReference type="ARBA" id="ARBA00001936"/>
    </source>
</evidence>
<dbReference type="InterPro" id="IPR000086">
    <property type="entry name" value="NUDIX_hydrolase_dom"/>
</dbReference>
<sequence>MTRPPVWLGQVIPSLLADLPDWFTRFAPPEDCRRHSAVLMLLGPSADEPGEVDIVLTERSHTLRSHAAQVSFPGGKLEPGEDAVAAALRETWEEVGVEPETVEVIGTWPPLYLTPSSNAVTPVLAWWSAPHAIGVVDPGEVAAVARVPVRDLADPANRFTVTAPRGYRGPGFEVCDLFVWGFTAGLLDVLLTASGQDQAWDEGVTRSLPMRHLRPFLDARGRREE</sequence>
<dbReference type="Gene3D" id="3.90.79.10">
    <property type="entry name" value="Nucleoside Triphosphate Pyrophosphohydrolase"/>
    <property type="match status" value="1"/>
</dbReference>
<evidence type="ECO:0000256" key="6">
    <source>
        <dbReference type="ARBA" id="ARBA00023211"/>
    </source>
</evidence>
<dbReference type="EMBL" id="VIUW01000002">
    <property type="protein sequence ID" value="TWD15741.1"/>
    <property type="molecule type" value="Genomic_DNA"/>
</dbReference>
<dbReference type="RefSeq" id="WP_144856699.1">
    <property type="nucleotide sequence ID" value="NZ_BAAAYT010000001.1"/>
</dbReference>
<evidence type="ECO:0000256" key="2">
    <source>
        <dbReference type="ARBA" id="ARBA00001946"/>
    </source>
</evidence>
<protein>
    <submittedName>
        <fullName evidence="8">NUDIX domain-containing protein</fullName>
    </submittedName>
</protein>
<dbReference type="AlphaFoldDB" id="A0A560WDL3"/>
<gene>
    <name evidence="8" type="ORF">FB557_1266</name>
</gene>
<proteinExistence type="predicted"/>
<keyword evidence="4" id="KW-0378">Hydrolase</keyword>
<comment type="cofactor">
    <cofactor evidence="1">
        <name>Mn(2+)</name>
        <dbReference type="ChEBI" id="CHEBI:29035"/>
    </cofactor>
</comment>
<evidence type="ECO:0000313" key="8">
    <source>
        <dbReference type="EMBL" id="TWD15741.1"/>
    </source>
</evidence>
<dbReference type="CDD" id="cd03426">
    <property type="entry name" value="NUDIX_CoAse_Nudt7"/>
    <property type="match status" value="1"/>
</dbReference>
<evidence type="ECO:0000256" key="5">
    <source>
        <dbReference type="ARBA" id="ARBA00022842"/>
    </source>
</evidence>
<accession>A0A560WDL3</accession>
<dbReference type="GO" id="GO:0010945">
    <property type="term" value="F:coenzyme A diphosphatase activity"/>
    <property type="evidence" value="ECO:0007669"/>
    <property type="project" value="InterPro"/>
</dbReference>
<keyword evidence="3" id="KW-0479">Metal-binding</keyword>
<keyword evidence="6" id="KW-0464">Manganese</keyword>
<organism evidence="8 9">
    <name type="scientific">Marihabitans asiaticum</name>
    <dbReference type="NCBI Taxonomy" id="415218"/>
    <lineage>
        <taxon>Bacteria</taxon>
        <taxon>Bacillati</taxon>
        <taxon>Actinomycetota</taxon>
        <taxon>Actinomycetes</taxon>
        <taxon>Micrococcales</taxon>
        <taxon>Intrasporangiaceae</taxon>
        <taxon>Marihabitans</taxon>
    </lineage>
</organism>
<dbReference type="InterPro" id="IPR045121">
    <property type="entry name" value="CoAse"/>
</dbReference>
<dbReference type="PROSITE" id="PS00893">
    <property type="entry name" value="NUDIX_BOX"/>
    <property type="match status" value="1"/>
</dbReference>
<feature type="domain" description="Nudix hydrolase" evidence="7">
    <location>
        <begin position="32"/>
        <end position="173"/>
    </location>
</feature>
<dbReference type="Pfam" id="PF00293">
    <property type="entry name" value="NUDIX"/>
    <property type="match status" value="1"/>
</dbReference>
<dbReference type="InterPro" id="IPR015797">
    <property type="entry name" value="NUDIX_hydrolase-like_dom_sf"/>
</dbReference>
<keyword evidence="5" id="KW-0460">Magnesium</keyword>